<keyword evidence="15" id="KW-0449">Lipoprotein</keyword>
<keyword evidence="12" id="KW-0753">Steroid metabolism</keyword>
<evidence type="ECO:0000256" key="8">
    <source>
        <dbReference type="ARBA" id="ARBA00022850"/>
    </source>
</evidence>
<accession>A0A4P8JCG1</accession>
<evidence type="ECO:0000256" key="14">
    <source>
        <dbReference type="SAM" id="SignalP"/>
    </source>
</evidence>
<evidence type="ECO:0000256" key="12">
    <source>
        <dbReference type="ARBA" id="ARBA00023221"/>
    </source>
</evidence>
<dbReference type="InterPro" id="IPR050163">
    <property type="entry name" value="Apolipoprotein_A1/A4/E"/>
</dbReference>
<dbReference type="InterPro" id="IPR000074">
    <property type="entry name" value="ApoA_E"/>
</dbReference>
<protein>
    <submittedName>
        <fullName evidence="15">Apolipoprotein A1</fullName>
    </submittedName>
</protein>
<evidence type="ECO:0000256" key="2">
    <source>
        <dbReference type="ARBA" id="ARBA00008788"/>
    </source>
</evidence>
<evidence type="ECO:0000313" key="15">
    <source>
        <dbReference type="EMBL" id="QCP69303.1"/>
    </source>
</evidence>
<proteinExistence type="evidence at transcript level"/>
<keyword evidence="8" id="KW-0345">HDL</keyword>
<keyword evidence="6 14" id="KW-0732">Signal</keyword>
<dbReference type="Pfam" id="PF01442">
    <property type="entry name" value="Apolipoprotein"/>
    <property type="match status" value="1"/>
</dbReference>
<evidence type="ECO:0000256" key="5">
    <source>
        <dbReference type="ARBA" id="ARBA00022548"/>
    </source>
</evidence>
<dbReference type="GO" id="GO:0005543">
    <property type="term" value="F:phospholipid binding"/>
    <property type="evidence" value="ECO:0007669"/>
    <property type="project" value="TreeGrafter"/>
</dbReference>
<keyword evidence="10" id="KW-0443">Lipid metabolism</keyword>
<dbReference type="GO" id="GO:0008203">
    <property type="term" value="P:cholesterol metabolic process"/>
    <property type="evidence" value="ECO:0007669"/>
    <property type="project" value="UniProtKB-KW"/>
</dbReference>
<feature type="signal peptide" evidence="14">
    <location>
        <begin position="1"/>
        <end position="18"/>
    </location>
</feature>
<dbReference type="GO" id="GO:0034362">
    <property type="term" value="C:low-density lipoprotein particle"/>
    <property type="evidence" value="ECO:0007669"/>
    <property type="project" value="TreeGrafter"/>
</dbReference>
<keyword evidence="7" id="KW-0677">Repeat</keyword>
<dbReference type="GO" id="GO:0034364">
    <property type="term" value="C:high-density lipoprotein particle"/>
    <property type="evidence" value="ECO:0007669"/>
    <property type="project" value="UniProtKB-KW"/>
</dbReference>
<name>A0A4P8JCG1_LATMC</name>
<dbReference type="GO" id="GO:0033344">
    <property type="term" value="P:cholesterol efflux"/>
    <property type="evidence" value="ECO:0007669"/>
    <property type="project" value="TreeGrafter"/>
</dbReference>
<keyword evidence="5" id="KW-0153">Cholesterol metabolism</keyword>
<dbReference type="GO" id="GO:0042627">
    <property type="term" value="C:chylomicron"/>
    <property type="evidence" value="ECO:0007669"/>
    <property type="project" value="TreeGrafter"/>
</dbReference>
<comment type="similarity">
    <text evidence="2">Belongs to the apolipoprotein A1/A4/E family.</text>
</comment>
<dbReference type="GO" id="GO:0034361">
    <property type="term" value="C:very-low-density lipoprotein particle"/>
    <property type="evidence" value="ECO:0007669"/>
    <property type="project" value="TreeGrafter"/>
</dbReference>
<reference evidence="15" key="1">
    <citation type="submission" date="2019-03" db="EMBL/GenBank/DDBJ databases">
        <authorList>
            <person name="Tian Y."/>
        </authorList>
    </citation>
    <scope>NUCLEOTIDE SEQUENCE</scope>
</reference>
<evidence type="ECO:0000256" key="11">
    <source>
        <dbReference type="ARBA" id="ARBA00023166"/>
    </source>
</evidence>
<keyword evidence="3" id="KW-0813">Transport</keyword>
<evidence type="ECO:0000256" key="4">
    <source>
        <dbReference type="ARBA" id="ARBA00022525"/>
    </source>
</evidence>
<dbReference type="GO" id="GO:0120020">
    <property type="term" value="F:cholesterol transfer activity"/>
    <property type="evidence" value="ECO:0007669"/>
    <property type="project" value="TreeGrafter"/>
</dbReference>
<evidence type="ECO:0000256" key="9">
    <source>
        <dbReference type="ARBA" id="ARBA00023055"/>
    </source>
</evidence>
<evidence type="ECO:0000256" key="13">
    <source>
        <dbReference type="ARBA" id="ARBA00037506"/>
    </source>
</evidence>
<dbReference type="GO" id="GO:0055090">
    <property type="term" value="P:acylglycerol homeostasis"/>
    <property type="evidence" value="ECO:0007669"/>
    <property type="project" value="TreeGrafter"/>
</dbReference>
<keyword evidence="9" id="KW-0445">Lipid transport</keyword>
<dbReference type="SUPFAM" id="SSF58113">
    <property type="entry name" value="Apolipoprotein A-I"/>
    <property type="match status" value="1"/>
</dbReference>
<dbReference type="PANTHER" id="PTHR18976:SF11">
    <property type="entry name" value="APOLIPOPROTEIN A-I"/>
    <property type="match status" value="1"/>
</dbReference>
<comment type="function">
    <text evidence="13">Participates in the reverse transport of cholesterol from tissues to the liver for excretion by promoting cholesterol efflux from tissues and by acting as a cofactor for the lecithin cholesterol acyltransferase (LCAT).</text>
</comment>
<comment type="subcellular location">
    <subcellularLocation>
        <location evidence="1">Secreted</location>
    </subcellularLocation>
</comment>
<evidence type="ECO:0000256" key="1">
    <source>
        <dbReference type="ARBA" id="ARBA00004613"/>
    </source>
</evidence>
<evidence type="ECO:0000256" key="10">
    <source>
        <dbReference type="ARBA" id="ARBA00023098"/>
    </source>
</evidence>
<gene>
    <name evidence="15" type="primary">apoA1</name>
</gene>
<dbReference type="GO" id="GO:0033700">
    <property type="term" value="P:phospholipid efflux"/>
    <property type="evidence" value="ECO:0007669"/>
    <property type="project" value="TreeGrafter"/>
</dbReference>
<dbReference type="GO" id="GO:0042157">
    <property type="term" value="P:lipoprotein metabolic process"/>
    <property type="evidence" value="ECO:0007669"/>
    <property type="project" value="InterPro"/>
</dbReference>
<keyword evidence="11" id="KW-1207">Sterol metabolism</keyword>
<dbReference type="AlphaFoldDB" id="A0A4P8JCG1"/>
<dbReference type="GO" id="GO:1903561">
    <property type="term" value="C:extracellular vesicle"/>
    <property type="evidence" value="ECO:0007669"/>
    <property type="project" value="TreeGrafter"/>
</dbReference>
<dbReference type="SMR" id="A0A4P8JCG1"/>
<dbReference type="PANTHER" id="PTHR18976">
    <property type="entry name" value="APOLIPOPROTEIN"/>
    <property type="match status" value="1"/>
</dbReference>
<evidence type="ECO:0000256" key="3">
    <source>
        <dbReference type="ARBA" id="ARBA00022448"/>
    </source>
</evidence>
<keyword evidence="4" id="KW-0964">Secreted</keyword>
<dbReference type="GO" id="GO:0060228">
    <property type="term" value="F:phosphatidylcholine-sterol O-acyltransferase activator activity"/>
    <property type="evidence" value="ECO:0007669"/>
    <property type="project" value="TreeGrafter"/>
</dbReference>
<sequence length="266" mass="29232">MKFVALALALLLAVGSHAASLQADAPAPPSQLEHIRAAADVYLTQVKDGANRALAQLDDTEYKELKATISQRLEELHTQLKTLQGAVSPITDSVVTTISAATAEFRASLIADIDALKAEIEPKRAELKTVIDKHIAEYRAELDPILTEYYTKHTADMEALKVKLEPIVETLRTKVATNVEETKLALTPIVESLRAKLSERLESLRTIASPYIEEYKEQLKTAYSQAQTVDTAEITALKDKIQPLAEEVKEKIQAIFELIAASVTKS</sequence>
<organism evidence="15">
    <name type="scientific">Lateolabrax maculatus</name>
    <name type="common">Spotted sea bass</name>
    <dbReference type="NCBI Taxonomy" id="315492"/>
    <lineage>
        <taxon>Eukaryota</taxon>
        <taxon>Metazoa</taxon>
        <taxon>Chordata</taxon>
        <taxon>Craniata</taxon>
        <taxon>Vertebrata</taxon>
        <taxon>Euteleostomi</taxon>
        <taxon>Actinopterygii</taxon>
        <taxon>Neopterygii</taxon>
        <taxon>Teleostei</taxon>
        <taxon>Neoteleostei</taxon>
        <taxon>Acanthomorphata</taxon>
        <taxon>Eupercaria</taxon>
        <taxon>Acropomatiformes</taxon>
        <taxon>Lateolabracidae</taxon>
        <taxon>Lateolabrax</taxon>
    </lineage>
</organism>
<feature type="chain" id="PRO_5020552184" evidence="14">
    <location>
        <begin position="19"/>
        <end position="266"/>
    </location>
</feature>
<dbReference type="EMBL" id="MK599340">
    <property type="protein sequence ID" value="QCP69303.1"/>
    <property type="molecule type" value="mRNA"/>
</dbReference>
<evidence type="ECO:0000256" key="6">
    <source>
        <dbReference type="ARBA" id="ARBA00022729"/>
    </source>
</evidence>
<dbReference type="Gene3D" id="1.20.120.20">
    <property type="entry name" value="Apolipoprotein"/>
    <property type="match status" value="2"/>
</dbReference>
<evidence type="ECO:0000256" key="7">
    <source>
        <dbReference type="ARBA" id="ARBA00022737"/>
    </source>
</evidence>